<gene>
    <name evidence="1" type="ORF">SEMRO_1596_G284730.1</name>
</gene>
<protein>
    <submittedName>
        <fullName evidence="1">Dihydro-8-oxoguanine triphosphatase</fullName>
    </submittedName>
</protein>
<evidence type="ECO:0000313" key="2">
    <source>
        <dbReference type="Proteomes" id="UP001153069"/>
    </source>
</evidence>
<dbReference type="AlphaFoldDB" id="A0A9N8ESY7"/>
<dbReference type="OrthoDB" id="408303at2759"/>
<dbReference type="Gene3D" id="3.90.79.10">
    <property type="entry name" value="Nucleoside Triphosphate Pyrophosphohydrolase"/>
    <property type="match status" value="1"/>
</dbReference>
<name>A0A9N8ESY7_9STRA</name>
<reference evidence="1" key="1">
    <citation type="submission" date="2020-06" db="EMBL/GenBank/DDBJ databases">
        <authorList>
            <consortium name="Plant Systems Biology data submission"/>
        </authorList>
    </citation>
    <scope>NUCLEOTIDE SEQUENCE</scope>
    <source>
        <strain evidence="1">D6</strain>
    </source>
</reference>
<keyword evidence="2" id="KW-1185">Reference proteome</keyword>
<evidence type="ECO:0000313" key="1">
    <source>
        <dbReference type="EMBL" id="CAB9524854.1"/>
    </source>
</evidence>
<comment type="caution">
    <text evidence="1">The sequence shown here is derived from an EMBL/GenBank/DDBJ whole genome shotgun (WGS) entry which is preliminary data.</text>
</comment>
<sequence length="216" mass="24199">MQSSAEETTRTTPVLPQDAALSALYATIHDVPTSQLAHQTELALVLLMDRPNQRILFQVPNTKLGWRFHFGCRLMIPNNNNDDRSNDDTTEQDMIKTILQEHGLEATAIRQAGTMLFSFPNHHDPMRVTVLEATILDTDNNKSGGTWFSWESVPYQDMWADDILWLPWFLSANGSSNNVTFEGHFVFDGTPGPTSPLVAHNCQRTDANNAKATSNK</sequence>
<organism evidence="1 2">
    <name type="scientific">Seminavis robusta</name>
    <dbReference type="NCBI Taxonomy" id="568900"/>
    <lineage>
        <taxon>Eukaryota</taxon>
        <taxon>Sar</taxon>
        <taxon>Stramenopiles</taxon>
        <taxon>Ochrophyta</taxon>
        <taxon>Bacillariophyta</taxon>
        <taxon>Bacillariophyceae</taxon>
        <taxon>Bacillariophycidae</taxon>
        <taxon>Naviculales</taxon>
        <taxon>Naviculaceae</taxon>
        <taxon>Seminavis</taxon>
    </lineage>
</organism>
<proteinExistence type="predicted"/>
<accession>A0A9N8ESY7</accession>
<dbReference type="Proteomes" id="UP001153069">
    <property type="component" value="Unassembled WGS sequence"/>
</dbReference>
<dbReference type="EMBL" id="CAICTM010001594">
    <property type="protein sequence ID" value="CAB9524854.1"/>
    <property type="molecule type" value="Genomic_DNA"/>
</dbReference>